<feature type="compositionally biased region" description="Pro residues" evidence="1">
    <location>
        <begin position="345"/>
        <end position="357"/>
    </location>
</feature>
<dbReference type="PROSITE" id="PS00028">
    <property type="entry name" value="ZINC_FINGER_C2H2_1"/>
    <property type="match status" value="1"/>
</dbReference>
<feature type="region of interest" description="Disordered" evidence="1">
    <location>
        <begin position="151"/>
        <end position="201"/>
    </location>
</feature>
<feature type="compositionally biased region" description="Basic residues" evidence="1">
    <location>
        <begin position="272"/>
        <end position="284"/>
    </location>
</feature>
<proteinExistence type="predicted"/>
<evidence type="ECO:0000259" key="2">
    <source>
        <dbReference type="PROSITE" id="PS00028"/>
    </source>
</evidence>
<feature type="compositionally biased region" description="Acidic residues" evidence="1">
    <location>
        <begin position="242"/>
        <end position="251"/>
    </location>
</feature>
<dbReference type="Proteomes" id="UP001212997">
    <property type="component" value="Unassembled WGS sequence"/>
</dbReference>
<name>A0AAD5YMK4_9APHY</name>
<feature type="region of interest" description="Disordered" evidence="1">
    <location>
        <begin position="219"/>
        <end position="389"/>
    </location>
</feature>
<dbReference type="PANTHER" id="PTHR21354:SF0">
    <property type="entry name" value="ZINC FINGER PROTEIN 511"/>
    <property type="match status" value="1"/>
</dbReference>
<sequence length="389" mass="41694">MLSKRPRTPPRSGSRTPPSEPTPKASRVLPTHRTATPSTPIFCTLPPTCHLPGRATPLGDSTELETHYAKYHAHHQTECHDPIAAVRKDRGEKIFACHLASCPKLFQTPKTRRLHLIQAHGYPKEYFFAVTNKGVGGLLKKWGEGASMIRGPWKARDRNDGEEEEEEDDNEDEEQEQEGEDAMDSRPDGHGTQAVPHQHQQQIVAHADMPDHSRLVIEEDSDSDDSDVTEKKARSVIASGSEGEEEEEDNVDNIANAMESLSLVPTTIRFGRGAKRGGLSHRNGRGGGHNYHPNGERGSGRGRRGRGRGRGGGGGGEGGANRRGPGGGNNRNEHQSAPSQAPAAAPAPRPTRPPMPPRGLGGPKRSGFPGRGGIGGRGSISRGGPSGAK</sequence>
<feature type="compositionally biased region" description="Gly residues" evidence="1">
    <location>
        <begin position="310"/>
        <end position="329"/>
    </location>
</feature>
<dbReference type="InterPro" id="IPR039258">
    <property type="entry name" value="ZNF511"/>
</dbReference>
<evidence type="ECO:0000313" key="4">
    <source>
        <dbReference type="Proteomes" id="UP001212997"/>
    </source>
</evidence>
<reference evidence="3" key="1">
    <citation type="submission" date="2022-07" db="EMBL/GenBank/DDBJ databases">
        <title>Genome Sequence of Physisporinus lineatus.</title>
        <authorList>
            <person name="Buettner E."/>
        </authorList>
    </citation>
    <scope>NUCLEOTIDE SEQUENCE</scope>
    <source>
        <strain evidence="3">VT162</strain>
    </source>
</reference>
<dbReference type="InterPro" id="IPR013087">
    <property type="entry name" value="Znf_C2H2_type"/>
</dbReference>
<feature type="compositionally biased region" description="Gly residues" evidence="1">
    <location>
        <begin position="359"/>
        <end position="378"/>
    </location>
</feature>
<feature type="region of interest" description="Disordered" evidence="1">
    <location>
        <begin position="1"/>
        <end position="38"/>
    </location>
</feature>
<evidence type="ECO:0000256" key="1">
    <source>
        <dbReference type="SAM" id="MobiDB-lite"/>
    </source>
</evidence>
<gene>
    <name evidence="3" type="ORF">NLI96_g1829</name>
</gene>
<keyword evidence="4" id="KW-1185">Reference proteome</keyword>
<dbReference type="EMBL" id="JANAWD010000037">
    <property type="protein sequence ID" value="KAJ3489875.1"/>
    <property type="molecule type" value="Genomic_DNA"/>
</dbReference>
<evidence type="ECO:0000313" key="3">
    <source>
        <dbReference type="EMBL" id="KAJ3489875.1"/>
    </source>
</evidence>
<feature type="compositionally biased region" description="Acidic residues" evidence="1">
    <location>
        <begin position="160"/>
        <end position="182"/>
    </location>
</feature>
<organism evidence="3 4">
    <name type="scientific">Meripilus lineatus</name>
    <dbReference type="NCBI Taxonomy" id="2056292"/>
    <lineage>
        <taxon>Eukaryota</taxon>
        <taxon>Fungi</taxon>
        <taxon>Dikarya</taxon>
        <taxon>Basidiomycota</taxon>
        <taxon>Agaricomycotina</taxon>
        <taxon>Agaricomycetes</taxon>
        <taxon>Polyporales</taxon>
        <taxon>Meripilaceae</taxon>
        <taxon>Meripilus</taxon>
    </lineage>
</organism>
<feature type="compositionally biased region" description="Basic residues" evidence="1">
    <location>
        <begin position="300"/>
        <end position="309"/>
    </location>
</feature>
<accession>A0AAD5YMK4</accession>
<feature type="domain" description="C2H2-type" evidence="2">
    <location>
        <begin position="97"/>
        <end position="120"/>
    </location>
</feature>
<dbReference type="AlphaFoldDB" id="A0AAD5YMK4"/>
<protein>
    <recommendedName>
        <fullName evidence="2">C2H2-type domain-containing protein</fullName>
    </recommendedName>
</protein>
<dbReference type="PANTHER" id="PTHR21354">
    <property type="entry name" value="ZINC FINGER PROTEIN 511"/>
    <property type="match status" value="1"/>
</dbReference>
<comment type="caution">
    <text evidence="3">The sequence shown here is derived from an EMBL/GenBank/DDBJ whole genome shotgun (WGS) entry which is preliminary data.</text>
</comment>